<evidence type="ECO:0000256" key="2">
    <source>
        <dbReference type="ARBA" id="ARBA00017035"/>
    </source>
</evidence>
<dbReference type="RefSeq" id="XP_013238470.1">
    <property type="nucleotide sequence ID" value="XM_013383016.1"/>
</dbReference>
<evidence type="ECO:0000259" key="11">
    <source>
        <dbReference type="Pfam" id="PF21193"/>
    </source>
</evidence>
<dbReference type="HOGENOM" id="CLU_027444_2_0_1"/>
<keyword evidence="3 7" id="KW-0813">Transport</keyword>
<evidence type="ECO:0000256" key="4">
    <source>
        <dbReference type="ARBA" id="ARBA00022490"/>
    </source>
</evidence>
<evidence type="ECO:0000313" key="13">
    <source>
        <dbReference type="Proteomes" id="UP000029725"/>
    </source>
</evidence>
<evidence type="ECO:0000256" key="3">
    <source>
        <dbReference type="ARBA" id="ARBA00022448"/>
    </source>
</evidence>
<dbReference type="PANTHER" id="PTHR12746">
    <property type="entry name" value="NONSENSE-MEDIATED MRNA DECAY PROTEIN 3"/>
    <property type="match status" value="1"/>
</dbReference>
<dbReference type="GO" id="GO:0000055">
    <property type="term" value="P:ribosomal large subunit export from nucleus"/>
    <property type="evidence" value="ECO:0007669"/>
    <property type="project" value="TreeGrafter"/>
</dbReference>
<feature type="domain" description="60S ribosomal export protein NMD3 OB-fold" evidence="10">
    <location>
        <begin position="321"/>
        <end position="410"/>
    </location>
</feature>
<comment type="subcellular location">
    <subcellularLocation>
        <location evidence="7">Cytoplasm</location>
    </subcellularLocation>
    <subcellularLocation>
        <location evidence="7">Nucleus</location>
    </subcellularLocation>
</comment>
<feature type="domain" description="60S ribosomal export protein NMD3 SH3" evidence="11">
    <location>
        <begin position="253"/>
        <end position="301"/>
    </location>
</feature>
<dbReference type="GO" id="GO:0005634">
    <property type="term" value="C:nucleus"/>
    <property type="evidence" value="ECO:0007669"/>
    <property type="project" value="UniProtKB-SubCell"/>
</dbReference>
<evidence type="ECO:0000313" key="12">
    <source>
        <dbReference type="EMBL" id="KGG52043.1"/>
    </source>
</evidence>
<dbReference type="GO" id="GO:0015031">
    <property type="term" value="P:protein transport"/>
    <property type="evidence" value="ECO:0007669"/>
    <property type="project" value="UniProtKB-KW"/>
</dbReference>
<dbReference type="OrthoDB" id="203821at2759"/>
<dbReference type="PANTHER" id="PTHR12746:SF2">
    <property type="entry name" value="60S RIBOSOMAL EXPORT PROTEIN NMD3"/>
    <property type="match status" value="1"/>
</dbReference>
<evidence type="ECO:0000256" key="1">
    <source>
        <dbReference type="ARBA" id="ARBA00009794"/>
    </source>
</evidence>
<comment type="function">
    <text evidence="7">Acts as an adapter for the XPO1/CRM1-mediated export of the 60S ribosomal subunit.</text>
</comment>
<gene>
    <name evidence="12" type="ORF">DI09_21p150</name>
</gene>
<dbReference type="GO" id="GO:0043023">
    <property type="term" value="F:ribosomal large subunit binding"/>
    <property type="evidence" value="ECO:0007669"/>
    <property type="project" value="InterPro"/>
</dbReference>
<comment type="similarity">
    <text evidence="1 7">Belongs to the NMD3 family.</text>
</comment>
<evidence type="ECO:0000259" key="9">
    <source>
        <dbReference type="Pfam" id="PF04981"/>
    </source>
</evidence>
<protein>
    <recommendedName>
        <fullName evidence="2 7">60S ribosomal export protein NMD3</fullName>
    </recommendedName>
</protein>
<evidence type="ECO:0000256" key="7">
    <source>
        <dbReference type="RuleBase" id="RU364108"/>
    </source>
</evidence>
<keyword evidence="6 7" id="KW-0539">Nucleus</keyword>
<evidence type="ECO:0000256" key="8">
    <source>
        <dbReference type="SAM" id="MobiDB-lite"/>
    </source>
</evidence>
<sequence length="533" mass="59982">MDPSFCVDSAQQSWILCCHCGTPIQPNSANMCISCLKSRVDITEGISKQIAIQNCRSCERYLHPPTQWLVCQPESKELLSLCLKRLKLGSGSALNSVRLVDAGFLWTEPHSRRLKLKITVQKEVLASTVLQQTFPVEVVICNQQCINCAKVMAKNMWNTSVQVRQKVSHQRTFLHLEQLILKCKAHSDCVNIKKVPHGLDFFFSCRTHAIKFIDFLESVAPVKTKSSEQLLSHDIHSGHSAYKFTFSVELLPICKGDLICLPPAMARQAGISSTPLVLITKVGKLSVAMVNPATLKITELPAGEFWHHSKKIQPLFSYSDLKKFVVLDATPLYDLAPPQSDPSSFLLADVEVGKESDGFSTTSLIRTHLGRILAPGDHVLGYDLNTSNPNNDDFSNIEDSLPQLIYLVKKFHPQTASRRKNRSWKLKHLKSEIRDEGSEETSSTASMSIVASNTKKQKKNSSKQLVQMEQEEEDLEIFMQEIEEDSELRSQFNLYKARDSRYEHLEEEGELQDAHEIDIADLLDDLSIASDEE</sequence>
<comment type="caution">
    <text evidence="12">The sequence shown here is derived from an EMBL/GenBank/DDBJ whole genome shotgun (WGS) entry which is preliminary data.</text>
</comment>
<accession>A0A098VSI1</accession>
<dbReference type="Pfam" id="PF04981">
    <property type="entry name" value="NMD3"/>
    <property type="match status" value="1"/>
</dbReference>
<keyword evidence="4 7" id="KW-0963">Cytoplasm</keyword>
<feature type="region of interest" description="Disordered" evidence="8">
    <location>
        <begin position="432"/>
        <end position="468"/>
    </location>
</feature>
<proteinExistence type="inferred from homology"/>
<dbReference type="InterPro" id="IPR007064">
    <property type="entry name" value="Nmd3_N"/>
</dbReference>
<dbReference type="Pfam" id="PF21193">
    <property type="entry name" value="NMD_SH3"/>
    <property type="match status" value="1"/>
</dbReference>
<dbReference type="InterPro" id="IPR048898">
    <property type="entry name" value="OB_NMD3"/>
</dbReference>
<dbReference type="AlphaFoldDB" id="A0A098VSI1"/>
<feature type="compositionally biased region" description="Polar residues" evidence="8">
    <location>
        <begin position="440"/>
        <end position="451"/>
    </location>
</feature>
<dbReference type="VEuPathDB" id="MicrosporidiaDB:DI09_21p150"/>
<name>A0A098VSI1_9MICR</name>
<evidence type="ECO:0000256" key="6">
    <source>
        <dbReference type="ARBA" id="ARBA00023242"/>
    </source>
</evidence>
<dbReference type="EMBL" id="JMKJ01000133">
    <property type="protein sequence ID" value="KGG52043.1"/>
    <property type="molecule type" value="Genomic_DNA"/>
</dbReference>
<dbReference type="Pfam" id="PF21192">
    <property type="entry name" value="OB_NMD3"/>
    <property type="match status" value="1"/>
</dbReference>
<dbReference type="Proteomes" id="UP000029725">
    <property type="component" value="Unassembled WGS sequence"/>
</dbReference>
<reference evidence="12 13" key="1">
    <citation type="submission" date="2014-04" db="EMBL/GenBank/DDBJ databases">
        <title>A new species of microsporidia sheds light on the evolution of extreme parasitism.</title>
        <authorList>
            <person name="Haag K.L."/>
            <person name="James T.Y."/>
            <person name="Larsson R."/>
            <person name="Schaer T.M."/>
            <person name="Refardt D."/>
            <person name="Pombert J.-F."/>
            <person name="Ebert D."/>
        </authorList>
    </citation>
    <scope>NUCLEOTIDE SEQUENCE [LARGE SCALE GENOMIC DNA]</scope>
    <source>
        <strain evidence="12 13">UGP3</strain>
        <tissue evidence="12">Spores</tissue>
    </source>
</reference>
<dbReference type="GO" id="GO:0005737">
    <property type="term" value="C:cytoplasm"/>
    <property type="evidence" value="ECO:0007669"/>
    <property type="project" value="UniProtKB-SubCell"/>
</dbReference>
<dbReference type="GeneID" id="25259062"/>
<evidence type="ECO:0000259" key="10">
    <source>
        <dbReference type="Pfam" id="PF21192"/>
    </source>
</evidence>
<keyword evidence="5 7" id="KW-0653">Protein transport</keyword>
<keyword evidence="13" id="KW-1185">Reference proteome</keyword>
<dbReference type="InterPro" id="IPR048899">
    <property type="entry name" value="NMD_SH3"/>
</dbReference>
<organism evidence="12 13">
    <name type="scientific">Mitosporidium daphniae</name>
    <dbReference type="NCBI Taxonomy" id="1485682"/>
    <lineage>
        <taxon>Eukaryota</taxon>
        <taxon>Fungi</taxon>
        <taxon>Fungi incertae sedis</taxon>
        <taxon>Microsporidia</taxon>
        <taxon>Mitosporidium</taxon>
    </lineage>
</organism>
<feature type="domain" description="Nmd3 N-terminal" evidence="9">
    <location>
        <begin position="17"/>
        <end position="250"/>
    </location>
</feature>
<evidence type="ECO:0000256" key="5">
    <source>
        <dbReference type="ARBA" id="ARBA00022927"/>
    </source>
</evidence>
<dbReference type="InterPro" id="IPR039768">
    <property type="entry name" value="Nmd3"/>
</dbReference>